<dbReference type="GO" id="GO:0071949">
    <property type="term" value="F:FAD binding"/>
    <property type="evidence" value="ECO:0007669"/>
    <property type="project" value="InterPro"/>
</dbReference>
<dbReference type="InterPro" id="IPR036318">
    <property type="entry name" value="FAD-bd_PCMH-like_sf"/>
</dbReference>
<comment type="subcellular location">
    <subcellularLocation>
        <location evidence="3 19">Cytoplasm</location>
    </subcellularLocation>
</comment>
<dbReference type="Gene3D" id="3.30.43.10">
    <property type="entry name" value="Uridine Diphospho-n-acetylenolpyruvylglucosamine Reductase, domain 2"/>
    <property type="match status" value="1"/>
</dbReference>
<dbReference type="AlphaFoldDB" id="A0AAE5C8J9"/>
<dbReference type="PANTHER" id="PTHR21071">
    <property type="entry name" value="UDP-N-ACETYLENOLPYRUVOYLGLUCOSAMINE REDUCTASE"/>
    <property type="match status" value="1"/>
</dbReference>
<dbReference type="SUPFAM" id="SSF56176">
    <property type="entry name" value="FAD-binding/transporter-associated domain-like"/>
    <property type="match status" value="1"/>
</dbReference>
<dbReference type="SUPFAM" id="SSF56194">
    <property type="entry name" value="Uridine diphospho-N-Acetylenolpyruvylglucosamine reductase, MurB, C-terminal domain"/>
    <property type="match status" value="1"/>
</dbReference>
<evidence type="ECO:0000313" key="21">
    <source>
        <dbReference type="EMBL" id="NIR74551.1"/>
    </source>
</evidence>
<dbReference type="NCBIfam" id="TIGR00179">
    <property type="entry name" value="murB"/>
    <property type="match status" value="1"/>
</dbReference>
<dbReference type="InterPro" id="IPR016166">
    <property type="entry name" value="FAD-bd_PCMH"/>
</dbReference>
<evidence type="ECO:0000256" key="5">
    <source>
        <dbReference type="ARBA" id="ARBA00012518"/>
    </source>
</evidence>
<dbReference type="Gene3D" id="3.30.465.10">
    <property type="match status" value="1"/>
</dbReference>
<keyword evidence="7 19" id="KW-0963">Cytoplasm</keyword>
<evidence type="ECO:0000256" key="4">
    <source>
        <dbReference type="ARBA" id="ARBA00004752"/>
    </source>
</evidence>
<dbReference type="InterPro" id="IPR016169">
    <property type="entry name" value="FAD-bd_PCMH_sub2"/>
</dbReference>
<evidence type="ECO:0000256" key="1">
    <source>
        <dbReference type="ARBA" id="ARBA00001974"/>
    </source>
</evidence>
<keyword evidence="12 19" id="KW-0133">Cell shape</keyword>
<dbReference type="EC" id="1.3.1.98" evidence="5 19"/>
<dbReference type="GO" id="GO:0008762">
    <property type="term" value="F:UDP-N-acetylmuramate dehydrogenase activity"/>
    <property type="evidence" value="ECO:0007669"/>
    <property type="project" value="UniProtKB-UniRule"/>
</dbReference>
<dbReference type="InterPro" id="IPR011601">
    <property type="entry name" value="MurB_C"/>
</dbReference>
<comment type="cofactor">
    <cofactor evidence="1 19">
        <name>FAD</name>
        <dbReference type="ChEBI" id="CHEBI:57692"/>
    </cofactor>
</comment>
<evidence type="ECO:0000256" key="15">
    <source>
        <dbReference type="ARBA" id="ARBA00023306"/>
    </source>
</evidence>
<dbReference type="InterPro" id="IPR003170">
    <property type="entry name" value="MurB"/>
</dbReference>
<gene>
    <name evidence="19 21" type="primary">murB</name>
    <name evidence="21" type="ORF">GWO12_05500</name>
</gene>
<keyword evidence="14 19" id="KW-0560">Oxidoreductase</keyword>
<keyword evidence="15 19" id="KW-0131">Cell cycle</keyword>
<evidence type="ECO:0000256" key="10">
    <source>
        <dbReference type="ARBA" id="ARBA00022827"/>
    </source>
</evidence>
<comment type="function">
    <text evidence="2 19">Cell wall formation.</text>
</comment>
<evidence type="ECO:0000256" key="9">
    <source>
        <dbReference type="ARBA" id="ARBA00022630"/>
    </source>
</evidence>
<comment type="similarity">
    <text evidence="19">Belongs to the MurB family.</text>
</comment>
<dbReference type="InterPro" id="IPR016167">
    <property type="entry name" value="FAD-bd_PCMH_sub1"/>
</dbReference>
<evidence type="ECO:0000256" key="2">
    <source>
        <dbReference type="ARBA" id="ARBA00003921"/>
    </source>
</evidence>
<dbReference type="EMBL" id="JAACAK010000046">
    <property type="protein sequence ID" value="NIR74551.1"/>
    <property type="molecule type" value="Genomic_DNA"/>
</dbReference>
<dbReference type="Gene3D" id="3.90.78.10">
    <property type="entry name" value="UDP-N-acetylenolpyruvoylglucosamine reductase, C-terminal domain"/>
    <property type="match status" value="1"/>
</dbReference>
<feature type="active site" evidence="19">
    <location>
        <position position="156"/>
    </location>
</feature>
<name>A0AAE5C8J9_9BACT</name>
<organism evidence="21 22">
    <name type="scientific">Candidatus Kutchimonas denitrificans</name>
    <dbReference type="NCBI Taxonomy" id="3056748"/>
    <lineage>
        <taxon>Bacteria</taxon>
        <taxon>Pseudomonadati</taxon>
        <taxon>Gemmatimonadota</taxon>
        <taxon>Gemmatimonadia</taxon>
        <taxon>Candidatus Palauibacterales</taxon>
        <taxon>Candidatus Palauibacteraceae</taxon>
        <taxon>Candidatus Kutchimonas</taxon>
    </lineage>
</organism>
<keyword evidence="8 19" id="KW-0132">Cell division</keyword>
<dbReference type="PROSITE" id="PS51387">
    <property type="entry name" value="FAD_PCMH"/>
    <property type="match status" value="1"/>
</dbReference>
<feature type="active site" evidence="19">
    <location>
        <position position="277"/>
    </location>
</feature>
<accession>A0AAE5C8J9</accession>
<dbReference type="GO" id="GO:0005829">
    <property type="term" value="C:cytosol"/>
    <property type="evidence" value="ECO:0007669"/>
    <property type="project" value="TreeGrafter"/>
</dbReference>
<evidence type="ECO:0000256" key="8">
    <source>
        <dbReference type="ARBA" id="ARBA00022618"/>
    </source>
</evidence>
<dbReference type="HAMAP" id="MF_00037">
    <property type="entry name" value="MurB"/>
    <property type="match status" value="1"/>
</dbReference>
<dbReference type="InterPro" id="IPR036635">
    <property type="entry name" value="MurB_C_sf"/>
</dbReference>
<evidence type="ECO:0000256" key="6">
    <source>
        <dbReference type="ARBA" id="ARBA00015188"/>
    </source>
</evidence>
<evidence type="ECO:0000256" key="17">
    <source>
        <dbReference type="ARBA" id="ARBA00031026"/>
    </source>
</evidence>
<evidence type="ECO:0000256" key="19">
    <source>
        <dbReference type="HAMAP-Rule" id="MF_00037"/>
    </source>
</evidence>
<protein>
    <recommendedName>
        <fullName evidence="6 19">UDP-N-acetylenolpyruvoylglucosamine reductase</fullName>
        <ecNumber evidence="5 19">1.3.1.98</ecNumber>
    </recommendedName>
    <alternativeName>
        <fullName evidence="17 19">UDP-N-acetylmuramate dehydrogenase</fullName>
    </alternativeName>
</protein>
<proteinExistence type="inferred from homology"/>
<feature type="active site" description="Proton donor" evidence="19">
    <location>
        <position position="205"/>
    </location>
</feature>
<evidence type="ECO:0000256" key="13">
    <source>
        <dbReference type="ARBA" id="ARBA00022984"/>
    </source>
</evidence>
<keyword evidence="9 19" id="KW-0285">Flavoprotein</keyword>
<comment type="caution">
    <text evidence="21">The sequence shown here is derived from an EMBL/GenBank/DDBJ whole genome shotgun (WGS) entry which is preliminary data.</text>
</comment>
<keyword evidence="16 19" id="KW-0961">Cell wall biogenesis/degradation</keyword>
<comment type="pathway">
    <text evidence="4 19">Cell wall biogenesis; peptidoglycan biosynthesis.</text>
</comment>
<keyword evidence="11 19" id="KW-0521">NADP</keyword>
<dbReference type="Pfam" id="PF02873">
    <property type="entry name" value="MurB_C"/>
    <property type="match status" value="1"/>
</dbReference>
<evidence type="ECO:0000313" key="22">
    <source>
        <dbReference type="Proteomes" id="UP000702544"/>
    </source>
</evidence>
<keyword evidence="13 19" id="KW-0573">Peptidoglycan synthesis</keyword>
<dbReference type="GO" id="GO:0009252">
    <property type="term" value="P:peptidoglycan biosynthetic process"/>
    <property type="evidence" value="ECO:0007669"/>
    <property type="project" value="UniProtKB-UniRule"/>
</dbReference>
<evidence type="ECO:0000256" key="3">
    <source>
        <dbReference type="ARBA" id="ARBA00004496"/>
    </source>
</evidence>
<dbReference type="GO" id="GO:0071555">
    <property type="term" value="P:cell wall organization"/>
    <property type="evidence" value="ECO:0007669"/>
    <property type="project" value="UniProtKB-KW"/>
</dbReference>
<dbReference type="GO" id="GO:0051301">
    <property type="term" value="P:cell division"/>
    <property type="evidence" value="ECO:0007669"/>
    <property type="project" value="UniProtKB-KW"/>
</dbReference>
<evidence type="ECO:0000256" key="14">
    <source>
        <dbReference type="ARBA" id="ARBA00023002"/>
    </source>
</evidence>
<feature type="domain" description="FAD-binding PCMH-type" evidence="20">
    <location>
        <begin position="14"/>
        <end position="176"/>
    </location>
</feature>
<evidence type="ECO:0000256" key="18">
    <source>
        <dbReference type="ARBA" id="ARBA00048914"/>
    </source>
</evidence>
<sequence>MRDVPIADRTRWKIGGPAPAFAAAASDDELRGLLAEVPGQRVLVLGLGANLLVADGGPGAPVLVLEGAYKEFEVLDKTIRCGAAAPISSVVQAARRNARRGLWILEAVPGSMGGALRMNAGTAEVGLWEHTLWAEAMWPDGTVRRVEREDVRPRYRGIDLDPAAIFLRAEIEAPPGDPLLVEREHSRRRTAKLEAQVYDQPTCGSTWKNPAPLAPSAWELVDRVGMRGAQRGGARISTRHANFIVNTGGATAADVTGLMVETRRRVLEETGIALEPEIVFWGFEREVLDELGVTSR</sequence>
<dbReference type="Proteomes" id="UP000702544">
    <property type="component" value="Unassembled WGS sequence"/>
</dbReference>
<dbReference type="InterPro" id="IPR006094">
    <property type="entry name" value="Oxid_FAD_bind_N"/>
</dbReference>
<evidence type="ECO:0000259" key="20">
    <source>
        <dbReference type="PROSITE" id="PS51387"/>
    </source>
</evidence>
<dbReference type="Pfam" id="PF01565">
    <property type="entry name" value="FAD_binding_4"/>
    <property type="match status" value="1"/>
</dbReference>
<dbReference type="GO" id="GO:0008360">
    <property type="term" value="P:regulation of cell shape"/>
    <property type="evidence" value="ECO:0007669"/>
    <property type="project" value="UniProtKB-KW"/>
</dbReference>
<keyword evidence="10 19" id="KW-0274">FAD</keyword>
<dbReference type="PANTHER" id="PTHR21071:SF4">
    <property type="entry name" value="UDP-N-ACETYLENOLPYRUVOYLGLUCOSAMINE REDUCTASE"/>
    <property type="match status" value="1"/>
</dbReference>
<reference evidence="21 22" key="1">
    <citation type="submission" date="2020-01" db="EMBL/GenBank/DDBJ databases">
        <title>Genomes assembled from Gulf of Kutch pelagic sediment metagenomes.</title>
        <authorList>
            <person name="Chandrashekar M."/>
            <person name="Mahajan M.S."/>
            <person name="Dave K.J."/>
            <person name="Vatsa P."/>
            <person name="Nathani N.M."/>
        </authorList>
    </citation>
    <scope>NUCLEOTIDE SEQUENCE [LARGE SCALE GENOMIC DNA]</scope>
    <source>
        <strain evidence="21">KS3-K002</strain>
    </source>
</reference>
<comment type="catalytic activity">
    <reaction evidence="18 19">
        <text>UDP-N-acetyl-alpha-D-muramate + NADP(+) = UDP-N-acetyl-3-O-(1-carboxyvinyl)-alpha-D-glucosamine + NADPH + H(+)</text>
        <dbReference type="Rhea" id="RHEA:12248"/>
        <dbReference type="ChEBI" id="CHEBI:15378"/>
        <dbReference type="ChEBI" id="CHEBI:57783"/>
        <dbReference type="ChEBI" id="CHEBI:58349"/>
        <dbReference type="ChEBI" id="CHEBI:68483"/>
        <dbReference type="ChEBI" id="CHEBI:70757"/>
        <dbReference type="EC" id="1.3.1.98"/>
    </reaction>
</comment>
<evidence type="ECO:0000256" key="16">
    <source>
        <dbReference type="ARBA" id="ARBA00023316"/>
    </source>
</evidence>
<evidence type="ECO:0000256" key="11">
    <source>
        <dbReference type="ARBA" id="ARBA00022857"/>
    </source>
</evidence>
<evidence type="ECO:0000256" key="7">
    <source>
        <dbReference type="ARBA" id="ARBA00022490"/>
    </source>
</evidence>
<evidence type="ECO:0000256" key="12">
    <source>
        <dbReference type="ARBA" id="ARBA00022960"/>
    </source>
</evidence>